<dbReference type="PROSITE" id="PS51459">
    <property type="entry name" value="FIDO"/>
    <property type="match status" value="1"/>
</dbReference>
<dbReference type="InterPro" id="IPR053737">
    <property type="entry name" value="Type_II_TA_Toxin"/>
</dbReference>
<protein>
    <recommendedName>
        <fullName evidence="1">Fido domain-containing protein</fullName>
    </recommendedName>
</protein>
<name>A0ABV8VR60_9NOCA</name>
<evidence type="ECO:0000259" key="1">
    <source>
        <dbReference type="PROSITE" id="PS51459"/>
    </source>
</evidence>
<evidence type="ECO:0000313" key="2">
    <source>
        <dbReference type="EMBL" id="MFC4377387.1"/>
    </source>
</evidence>
<dbReference type="EMBL" id="JBHSDL010000030">
    <property type="protein sequence ID" value="MFC4377387.1"/>
    <property type="molecule type" value="Genomic_DNA"/>
</dbReference>
<comment type="caution">
    <text evidence="2">The sequence shown here is derived from an EMBL/GenBank/DDBJ whole genome shotgun (WGS) entry which is preliminary data.</text>
</comment>
<dbReference type="Gene3D" id="1.20.120.1870">
    <property type="entry name" value="Fic/DOC protein, Fido domain"/>
    <property type="match status" value="1"/>
</dbReference>
<gene>
    <name evidence="2" type="ORF">ACFO5K_25225</name>
</gene>
<dbReference type="InterPro" id="IPR003812">
    <property type="entry name" value="Fido"/>
</dbReference>
<organism evidence="2 3">
    <name type="scientific">Nocardia halotolerans</name>
    <dbReference type="NCBI Taxonomy" id="1755878"/>
    <lineage>
        <taxon>Bacteria</taxon>
        <taxon>Bacillati</taxon>
        <taxon>Actinomycetota</taxon>
        <taxon>Actinomycetes</taxon>
        <taxon>Mycobacteriales</taxon>
        <taxon>Nocardiaceae</taxon>
        <taxon>Nocardia</taxon>
    </lineage>
</organism>
<evidence type="ECO:0000313" key="3">
    <source>
        <dbReference type="Proteomes" id="UP001595844"/>
    </source>
</evidence>
<dbReference type="Proteomes" id="UP001595844">
    <property type="component" value="Unassembled WGS sequence"/>
</dbReference>
<dbReference type="RefSeq" id="WP_378568329.1">
    <property type="nucleotide sequence ID" value="NZ_JBHSDL010000030.1"/>
</dbReference>
<accession>A0ABV8VR60</accession>
<keyword evidence="3" id="KW-1185">Reference proteome</keyword>
<sequence length="70" mass="7981">MARNHALIDGNKRPAFVSSVAMLRLNGYRVRPLSDEQEEMMNRIAVGDVDISEIARSLELWAERARVLNQ</sequence>
<reference evidence="3" key="1">
    <citation type="journal article" date="2019" name="Int. J. Syst. Evol. Microbiol.">
        <title>The Global Catalogue of Microorganisms (GCM) 10K type strain sequencing project: providing services to taxonomists for standard genome sequencing and annotation.</title>
        <authorList>
            <consortium name="The Broad Institute Genomics Platform"/>
            <consortium name="The Broad Institute Genome Sequencing Center for Infectious Disease"/>
            <person name="Wu L."/>
            <person name="Ma J."/>
        </authorList>
    </citation>
    <scope>NUCLEOTIDE SEQUENCE [LARGE SCALE GENOMIC DNA]</scope>
    <source>
        <strain evidence="3">IBRC-M 10490</strain>
    </source>
</reference>
<feature type="domain" description="Fido" evidence="1">
    <location>
        <begin position="1"/>
        <end position="64"/>
    </location>
</feature>
<proteinExistence type="predicted"/>